<dbReference type="EMBL" id="CP011412">
    <property type="protein sequence ID" value="AKH21938.1"/>
    <property type="molecule type" value="Genomic_DNA"/>
</dbReference>
<evidence type="ECO:0000313" key="2">
    <source>
        <dbReference type="Proteomes" id="UP000034410"/>
    </source>
</evidence>
<proteinExistence type="predicted"/>
<dbReference type="Proteomes" id="UP000034410">
    <property type="component" value="Chromosome"/>
</dbReference>
<gene>
    <name evidence="1" type="ORF">AAY24_18100</name>
</gene>
<reference evidence="1 2" key="1">
    <citation type="journal article" date="2015" name="Genome Announc.">
        <title>Complete Genome Sequence of Sedimenticola thiotaurini Strain SIP-G1, a Polyphosphate- and Polyhydroxyalkanoate-Accumulating Sulfur-Oxidizing Gammaproteobacterium Isolated from Salt Marsh Sediments.</title>
        <authorList>
            <person name="Flood B.E."/>
            <person name="Jones D.S."/>
            <person name="Bailey J.V."/>
        </authorList>
    </citation>
    <scope>NUCLEOTIDE SEQUENCE [LARGE SCALE GENOMIC DNA]</scope>
    <source>
        <strain evidence="1 2">SIP-G1</strain>
    </source>
</reference>
<dbReference type="PROSITE" id="PS51257">
    <property type="entry name" value="PROKAR_LIPOPROTEIN"/>
    <property type="match status" value="1"/>
</dbReference>
<protein>
    <recommendedName>
        <fullName evidence="3">DUF4156 domain-containing protein</fullName>
    </recommendedName>
</protein>
<evidence type="ECO:0008006" key="3">
    <source>
        <dbReference type="Google" id="ProtNLM"/>
    </source>
</evidence>
<dbReference type="KEGG" id="seds:AAY24_18100"/>
<organism evidence="1 2">
    <name type="scientific">Sedimenticola thiotaurini</name>
    <dbReference type="NCBI Taxonomy" id="1543721"/>
    <lineage>
        <taxon>Bacteria</taxon>
        <taxon>Pseudomonadati</taxon>
        <taxon>Pseudomonadota</taxon>
        <taxon>Gammaproteobacteria</taxon>
        <taxon>Chromatiales</taxon>
        <taxon>Sedimenticolaceae</taxon>
        <taxon>Sedimenticola</taxon>
    </lineage>
</organism>
<name>A0A0F7K4N5_9GAMM</name>
<keyword evidence="2" id="KW-1185">Reference proteome</keyword>
<sequence length="109" mass="11879">MNRLLSLFLLTVALLASGCSWVKPTPEGQRVRVLNAQEVVHCRELGTTTVSLLDRIAGIERNRQTVEAELQTLARNAAADIGGDTVVPASDIINGKQRFTIYQCDGVSR</sequence>
<evidence type="ECO:0000313" key="1">
    <source>
        <dbReference type="EMBL" id="AKH21938.1"/>
    </source>
</evidence>
<dbReference type="InterPro" id="IPR025294">
    <property type="entry name" value="DUF4156"/>
</dbReference>
<dbReference type="Pfam" id="PF13698">
    <property type="entry name" value="DUF4156"/>
    <property type="match status" value="1"/>
</dbReference>
<dbReference type="RefSeq" id="WP_046860858.1">
    <property type="nucleotide sequence ID" value="NZ_CP011412.1"/>
</dbReference>
<accession>A0A0F7K4N5</accession>
<dbReference type="AlphaFoldDB" id="A0A0F7K4N5"/>